<comment type="caution">
    <text evidence="1">The sequence shown here is derived from an EMBL/GenBank/DDBJ whole genome shotgun (WGS) entry which is preliminary data.</text>
</comment>
<evidence type="ECO:0000313" key="1">
    <source>
        <dbReference type="EMBL" id="MCW3805092.1"/>
    </source>
</evidence>
<protein>
    <submittedName>
        <fullName evidence="1">Uncharacterized protein</fullName>
    </submittedName>
</protein>
<keyword evidence="2" id="KW-1185">Reference proteome</keyword>
<accession>A0AAE3MCL5</accession>
<reference evidence="1" key="1">
    <citation type="submission" date="2022-10" db="EMBL/GenBank/DDBJ databases">
        <authorList>
            <person name="Yu W.X."/>
        </authorList>
    </citation>
    <scope>NUCLEOTIDE SEQUENCE</scope>
    <source>
        <strain evidence="1">D04</strain>
    </source>
</reference>
<dbReference type="Proteomes" id="UP001207408">
    <property type="component" value="Unassembled WGS sequence"/>
</dbReference>
<dbReference type="RefSeq" id="WP_301198334.1">
    <property type="nucleotide sequence ID" value="NZ_JAPDPI010000008.1"/>
</dbReference>
<name>A0AAE3MCL5_9BACT</name>
<proteinExistence type="predicted"/>
<sequence>MSSSENWEELLLRVSKKFKVLADFDFVLFLIGIQERGLGYKKYSKEEKMDLINLARCKMFEKAGFYTEAGKDEEGWPRFEVVKTLEDMLPSEREKVLKQEMINYLDENI</sequence>
<dbReference type="EMBL" id="JAPDPI010000008">
    <property type="protein sequence ID" value="MCW3805092.1"/>
    <property type="molecule type" value="Genomic_DNA"/>
</dbReference>
<dbReference type="AlphaFoldDB" id="A0AAE3MCL5"/>
<evidence type="ECO:0000313" key="2">
    <source>
        <dbReference type="Proteomes" id="UP001207408"/>
    </source>
</evidence>
<gene>
    <name evidence="1" type="ORF">OM074_05605</name>
</gene>
<organism evidence="1 2">
    <name type="scientific">Plebeiibacterium marinum</name>
    <dbReference type="NCBI Taxonomy" id="2992111"/>
    <lineage>
        <taxon>Bacteria</taxon>
        <taxon>Pseudomonadati</taxon>
        <taxon>Bacteroidota</taxon>
        <taxon>Bacteroidia</taxon>
        <taxon>Marinilabiliales</taxon>
        <taxon>Marinilabiliaceae</taxon>
        <taxon>Plebeiibacterium</taxon>
    </lineage>
</organism>